<sequence length="201" mass="23061">MNDERKRASKTRPTEDTDKDVPNQRKKQHTDLMKELFRNKEAERREPIDDMTALAATAKQLEDQLSKEQTAHASTARAKVVQLEEVQESCNTACDENDRLKADIQNERGMREAAERAKRSLENKLADEKKTRAETEVKIRAEDKKSIMKHRASTEAELKKARVFYASQKELLPLQVENCAPAEKEAIVKAFEEEYGELSQS</sequence>
<dbReference type="OrthoDB" id="3689308at2759"/>
<reference evidence="2" key="1">
    <citation type="journal article" date="2020" name="Stud. Mycol.">
        <title>101 Dothideomycetes genomes: a test case for predicting lifestyles and emergence of pathogens.</title>
        <authorList>
            <person name="Haridas S."/>
            <person name="Albert R."/>
            <person name="Binder M."/>
            <person name="Bloem J."/>
            <person name="Labutti K."/>
            <person name="Salamov A."/>
            <person name="Andreopoulos B."/>
            <person name="Baker S."/>
            <person name="Barry K."/>
            <person name="Bills G."/>
            <person name="Bluhm B."/>
            <person name="Cannon C."/>
            <person name="Castanera R."/>
            <person name="Culley D."/>
            <person name="Daum C."/>
            <person name="Ezra D."/>
            <person name="Gonzalez J."/>
            <person name="Henrissat B."/>
            <person name="Kuo A."/>
            <person name="Liang C."/>
            <person name="Lipzen A."/>
            <person name="Lutzoni F."/>
            <person name="Magnuson J."/>
            <person name="Mondo S."/>
            <person name="Nolan M."/>
            <person name="Ohm R."/>
            <person name="Pangilinan J."/>
            <person name="Park H.-J."/>
            <person name="Ramirez L."/>
            <person name="Alfaro M."/>
            <person name="Sun H."/>
            <person name="Tritt A."/>
            <person name="Yoshinaga Y."/>
            <person name="Zwiers L.-H."/>
            <person name="Turgeon B."/>
            <person name="Goodwin S."/>
            <person name="Spatafora J."/>
            <person name="Crous P."/>
            <person name="Grigoriev I."/>
        </authorList>
    </citation>
    <scope>NUCLEOTIDE SEQUENCE</scope>
    <source>
        <strain evidence="2">CBS 161.51</strain>
    </source>
</reference>
<feature type="region of interest" description="Disordered" evidence="1">
    <location>
        <begin position="105"/>
        <end position="133"/>
    </location>
</feature>
<feature type="compositionally biased region" description="Basic and acidic residues" evidence="1">
    <location>
        <begin position="1"/>
        <end position="48"/>
    </location>
</feature>
<name>A0A6A5SUV5_9PLEO</name>
<dbReference type="Proteomes" id="UP000800038">
    <property type="component" value="Unassembled WGS sequence"/>
</dbReference>
<proteinExistence type="predicted"/>
<gene>
    <name evidence="2" type="ORF">EJ02DRAFT_453778</name>
</gene>
<dbReference type="EMBL" id="ML976029">
    <property type="protein sequence ID" value="KAF1943069.1"/>
    <property type="molecule type" value="Genomic_DNA"/>
</dbReference>
<accession>A0A6A5SUV5</accession>
<feature type="region of interest" description="Disordered" evidence="1">
    <location>
        <begin position="1"/>
        <end position="49"/>
    </location>
</feature>
<dbReference type="AlphaFoldDB" id="A0A6A5SUV5"/>
<evidence type="ECO:0000313" key="3">
    <source>
        <dbReference type="Proteomes" id="UP000800038"/>
    </source>
</evidence>
<evidence type="ECO:0000256" key="1">
    <source>
        <dbReference type="SAM" id="MobiDB-lite"/>
    </source>
</evidence>
<protein>
    <submittedName>
        <fullName evidence="2">Uncharacterized protein</fullName>
    </submittedName>
</protein>
<evidence type="ECO:0000313" key="2">
    <source>
        <dbReference type="EMBL" id="KAF1943069.1"/>
    </source>
</evidence>
<organism evidence="2 3">
    <name type="scientific">Clathrospora elynae</name>
    <dbReference type="NCBI Taxonomy" id="706981"/>
    <lineage>
        <taxon>Eukaryota</taxon>
        <taxon>Fungi</taxon>
        <taxon>Dikarya</taxon>
        <taxon>Ascomycota</taxon>
        <taxon>Pezizomycotina</taxon>
        <taxon>Dothideomycetes</taxon>
        <taxon>Pleosporomycetidae</taxon>
        <taxon>Pleosporales</taxon>
        <taxon>Diademaceae</taxon>
        <taxon>Clathrospora</taxon>
    </lineage>
</organism>
<keyword evidence="3" id="KW-1185">Reference proteome</keyword>